<protein>
    <submittedName>
        <fullName evidence="1">Dual specificity mitogen-activated protein kinase kinase hemipterous MAPKK</fullName>
    </submittedName>
</protein>
<reference key="1">
    <citation type="submission" date="2010-11" db="EMBL/GenBank/DDBJ databases">
        <title>The complete sequence of chromosome of Isophaera pallida ATCC 43644.</title>
        <authorList>
            <consortium name="US DOE Joint Genome Institute (JGI-PGF)"/>
            <person name="Lucas S."/>
            <person name="Copeland A."/>
            <person name="Lapidus A."/>
            <person name="Bruce D."/>
            <person name="Goodwin L."/>
            <person name="Pitluck S."/>
            <person name="Kyrpides N."/>
            <person name="Mavromatis K."/>
            <person name="Pagani I."/>
            <person name="Ivanova N."/>
            <person name="Saunders E."/>
            <person name="Brettin T."/>
            <person name="Detter J.C."/>
            <person name="Han C."/>
            <person name="Tapia R."/>
            <person name="Land M."/>
            <person name="Hauser L."/>
            <person name="Markowitz V."/>
            <person name="Cheng J.-F."/>
            <person name="Hugenholtz P."/>
            <person name="Woyke T."/>
            <person name="Wu D."/>
            <person name="Eisen J.A."/>
        </authorList>
    </citation>
    <scope>NUCLEOTIDE SEQUENCE</scope>
    <source>
        <strain>ATCC 43644</strain>
    </source>
</reference>
<proteinExistence type="predicted"/>
<dbReference type="HOGENOM" id="CLU_2601324_0_0_0"/>
<dbReference type="AlphaFoldDB" id="E8R5A7"/>
<reference evidence="1 2" key="2">
    <citation type="journal article" date="2011" name="Stand. Genomic Sci.">
        <title>Complete genome sequence of Isosphaera pallida type strain (IS1B).</title>
        <authorList>
            <consortium name="US DOE Joint Genome Institute (JGI-PGF)"/>
            <person name="Goker M."/>
            <person name="Cleland D."/>
            <person name="Saunders E."/>
            <person name="Lapidus A."/>
            <person name="Nolan M."/>
            <person name="Lucas S."/>
            <person name="Hammon N."/>
            <person name="Deshpande S."/>
            <person name="Cheng J.F."/>
            <person name="Tapia R."/>
            <person name="Han C."/>
            <person name="Goodwin L."/>
            <person name="Pitluck S."/>
            <person name="Liolios K."/>
            <person name="Pagani I."/>
            <person name="Ivanova N."/>
            <person name="Mavromatis K."/>
            <person name="Pati A."/>
            <person name="Chen A."/>
            <person name="Palaniappan K."/>
            <person name="Land M."/>
            <person name="Hauser L."/>
            <person name="Chang Y.J."/>
            <person name="Jeffries C.D."/>
            <person name="Detter J.C."/>
            <person name="Beck B."/>
            <person name="Woyke T."/>
            <person name="Bristow J."/>
            <person name="Eisen J.A."/>
            <person name="Markowitz V."/>
            <person name="Hugenholtz P."/>
            <person name="Kyrpides N.C."/>
            <person name="Klenk H.P."/>
        </authorList>
    </citation>
    <scope>NUCLEOTIDE SEQUENCE [LARGE SCALE GENOMIC DNA]</scope>
    <source>
        <strain evidence="2">ATCC 43644 / DSM 9630 / IS1B</strain>
    </source>
</reference>
<organism evidence="1 2">
    <name type="scientific">Isosphaera pallida (strain ATCC 43644 / DSM 9630 / IS1B)</name>
    <dbReference type="NCBI Taxonomy" id="575540"/>
    <lineage>
        <taxon>Bacteria</taxon>
        <taxon>Pseudomonadati</taxon>
        <taxon>Planctomycetota</taxon>
        <taxon>Planctomycetia</taxon>
        <taxon>Isosphaerales</taxon>
        <taxon>Isosphaeraceae</taxon>
        <taxon>Isosphaera</taxon>
    </lineage>
</organism>
<dbReference type="KEGG" id="ipa:Isop_3298"/>
<gene>
    <name evidence="1" type="ordered locus">Isop_3298</name>
</gene>
<dbReference type="GO" id="GO:0016301">
    <property type="term" value="F:kinase activity"/>
    <property type="evidence" value="ECO:0007669"/>
    <property type="project" value="UniProtKB-KW"/>
</dbReference>
<accession>E8R5A7</accession>
<dbReference type="Proteomes" id="UP000008631">
    <property type="component" value="Chromosome"/>
</dbReference>
<dbReference type="EMBL" id="CP002353">
    <property type="protein sequence ID" value="ADV63860.1"/>
    <property type="molecule type" value="Genomic_DNA"/>
</dbReference>
<evidence type="ECO:0000313" key="1">
    <source>
        <dbReference type="EMBL" id="ADV63860.1"/>
    </source>
</evidence>
<evidence type="ECO:0000313" key="2">
    <source>
        <dbReference type="Proteomes" id="UP000008631"/>
    </source>
</evidence>
<sequence>MGGVDARSIQIRQHQSASLPLRSLRLRSRPLREIDAEGRMTARFRLGSTQLDFDTPAKSGSTPSVSLPSRRTIFVPFLL</sequence>
<dbReference type="InParanoid" id="E8R5A7"/>
<keyword evidence="2" id="KW-1185">Reference proteome</keyword>
<keyword evidence="1" id="KW-0808">Transferase</keyword>
<name>E8R5A7_ISOPI</name>
<keyword evidence="1" id="KW-0418">Kinase</keyword>